<protein>
    <submittedName>
        <fullName evidence="3">Uncharacterized protein</fullName>
    </submittedName>
</protein>
<keyword evidence="1" id="KW-0812">Transmembrane</keyword>
<feature type="transmembrane region" description="Helical" evidence="1">
    <location>
        <begin position="114"/>
        <end position="134"/>
    </location>
</feature>
<evidence type="ECO:0000313" key="3">
    <source>
        <dbReference type="EMBL" id="KAK0535167.1"/>
    </source>
</evidence>
<proteinExistence type="predicted"/>
<keyword evidence="2" id="KW-0732">Signal</keyword>
<reference evidence="3" key="1">
    <citation type="journal article" date="2023" name="PhytoFront">
        <title>Draft Genome Resources of Seven Strains of Tilletia horrida, Causal Agent of Kernel Smut of Rice.</title>
        <authorList>
            <person name="Khanal S."/>
            <person name="Antony Babu S."/>
            <person name="Zhou X.G."/>
        </authorList>
    </citation>
    <scope>NUCLEOTIDE SEQUENCE</scope>
    <source>
        <strain evidence="3">TX3</strain>
    </source>
</reference>
<accession>A0AAN6JS79</accession>
<gene>
    <name evidence="3" type="ORF">OC842_002396</name>
</gene>
<comment type="caution">
    <text evidence="3">The sequence shown here is derived from an EMBL/GenBank/DDBJ whole genome shotgun (WGS) entry which is preliminary data.</text>
</comment>
<feature type="signal peptide" evidence="2">
    <location>
        <begin position="1"/>
        <end position="20"/>
    </location>
</feature>
<feature type="transmembrane region" description="Helical" evidence="1">
    <location>
        <begin position="52"/>
        <end position="74"/>
    </location>
</feature>
<dbReference type="EMBL" id="JAPDMQ010000101">
    <property type="protein sequence ID" value="KAK0535167.1"/>
    <property type="molecule type" value="Genomic_DNA"/>
</dbReference>
<evidence type="ECO:0000256" key="1">
    <source>
        <dbReference type="SAM" id="Phobius"/>
    </source>
</evidence>
<evidence type="ECO:0000313" key="4">
    <source>
        <dbReference type="Proteomes" id="UP001176521"/>
    </source>
</evidence>
<name>A0AAN6JS79_9BASI</name>
<sequence>MRSKFIYVWCSLTCLPFSTASPVPSSTADATNQLNHVVVASPALHSRDMMDLIISAGGAIASLGYLGVTGQYYAKTYGRRDSGSVEQDRTAVYLKTIQRRSDIDLGKRTDYYPIYIGTMAVILSAGGLTANSIAHMKLKESALADAAAHKSSKRDGAYGDGGSTTLAPLHERGAGKTQVFTNSVALAKGLELMAASVSMLAMPLTFGNVMAIGRKPPPK</sequence>
<organism evidence="3 4">
    <name type="scientific">Tilletia horrida</name>
    <dbReference type="NCBI Taxonomy" id="155126"/>
    <lineage>
        <taxon>Eukaryota</taxon>
        <taxon>Fungi</taxon>
        <taxon>Dikarya</taxon>
        <taxon>Basidiomycota</taxon>
        <taxon>Ustilaginomycotina</taxon>
        <taxon>Exobasidiomycetes</taxon>
        <taxon>Tilletiales</taxon>
        <taxon>Tilletiaceae</taxon>
        <taxon>Tilletia</taxon>
    </lineage>
</organism>
<keyword evidence="1" id="KW-1133">Transmembrane helix</keyword>
<dbReference type="Proteomes" id="UP001176521">
    <property type="component" value="Unassembled WGS sequence"/>
</dbReference>
<keyword evidence="1" id="KW-0472">Membrane</keyword>
<evidence type="ECO:0000256" key="2">
    <source>
        <dbReference type="SAM" id="SignalP"/>
    </source>
</evidence>
<keyword evidence="4" id="KW-1185">Reference proteome</keyword>
<feature type="chain" id="PRO_5042883083" evidence="2">
    <location>
        <begin position="21"/>
        <end position="219"/>
    </location>
</feature>
<dbReference type="AlphaFoldDB" id="A0AAN6JS79"/>